<organism evidence="1 2">
    <name type="scientific">Monilinia fructicola</name>
    <name type="common">Brown rot fungus</name>
    <name type="synonym">Ciboria fructicola</name>
    <dbReference type="NCBI Taxonomy" id="38448"/>
    <lineage>
        <taxon>Eukaryota</taxon>
        <taxon>Fungi</taxon>
        <taxon>Dikarya</taxon>
        <taxon>Ascomycota</taxon>
        <taxon>Pezizomycotina</taxon>
        <taxon>Leotiomycetes</taxon>
        <taxon>Helotiales</taxon>
        <taxon>Sclerotiniaceae</taxon>
        <taxon>Monilinia</taxon>
    </lineage>
</organism>
<dbReference type="AlphaFoldDB" id="A0A5M9JN27"/>
<comment type="caution">
    <text evidence="1">The sequence shown here is derived from an EMBL/GenBank/DDBJ whole genome shotgun (WGS) entry which is preliminary data.</text>
</comment>
<gene>
    <name evidence="1" type="ORF">EYC84_000291</name>
</gene>
<reference evidence="1 2" key="1">
    <citation type="submission" date="2019-06" db="EMBL/GenBank/DDBJ databases">
        <title>Genome Sequence of the Brown Rot Fungal Pathogen Monilinia fructicola.</title>
        <authorList>
            <person name="De Miccolis Angelini R.M."/>
            <person name="Landi L."/>
            <person name="Abate D."/>
            <person name="Pollastro S."/>
            <person name="Romanazzi G."/>
            <person name="Faretra F."/>
        </authorList>
    </citation>
    <scope>NUCLEOTIDE SEQUENCE [LARGE SCALE GENOMIC DNA]</scope>
    <source>
        <strain evidence="1 2">Mfrc123</strain>
    </source>
</reference>
<evidence type="ECO:0000313" key="2">
    <source>
        <dbReference type="Proteomes" id="UP000322873"/>
    </source>
</evidence>
<proteinExistence type="predicted"/>
<keyword evidence="2" id="KW-1185">Reference proteome</keyword>
<accession>A0A5M9JN27</accession>
<sequence length="124" mass="13894">MEAPATASWDLRISEGDLEKLTAGFEAWDMNQRWEIAARDPDDNGIVSIHIRRSWTEEDQYILGVEPSDGGGAKITSITWEQAKGEIRVGEERGKEEAVVVCRMVLGCDFDALPLYDVKILWAP</sequence>
<dbReference type="VEuPathDB" id="FungiDB:MFRU_011g00470"/>
<evidence type="ECO:0000313" key="1">
    <source>
        <dbReference type="EMBL" id="KAA8570908.1"/>
    </source>
</evidence>
<protein>
    <submittedName>
        <fullName evidence="1">Uncharacterized protein</fullName>
    </submittedName>
</protein>
<dbReference type="EMBL" id="VICG01000006">
    <property type="protein sequence ID" value="KAA8570908.1"/>
    <property type="molecule type" value="Genomic_DNA"/>
</dbReference>
<dbReference type="Proteomes" id="UP000322873">
    <property type="component" value="Unassembled WGS sequence"/>
</dbReference>
<name>A0A5M9JN27_MONFR</name>